<gene>
    <name evidence="2" type="ORF">EHW97_11570</name>
</gene>
<dbReference type="PANTHER" id="PTHR30383">
    <property type="entry name" value="THIOESTERASE 1/PROTEASE 1/LYSOPHOSPHOLIPASE L1"/>
    <property type="match status" value="1"/>
</dbReference>
<keyword evidence="3" id="KW-1185">Reference proteome</keyword>
<dbReference type="Pfam" id="PF13472">
    <property type="entry name" value="Lipase_GDSL_2"/>
    <property type="match status" value="1"/>
</dbReference>
<keyword evidence="2" id="KW-0378">Hydrolase</keyword>
<evidence type="ECO:0000313" key="2">
    <source>
        <dbReference type="EMBL" id="RQN03064.1"/>
    </source>
</evidence>
<proteinExistence type="predicted"/>
<dbReference type="CDD" id="cd01836">
    <property type="entry name" value="FeeA_FeeB_like"/>
    <property type="match status" value="1"/>
</dbReference>
<accession>A0A3N6XZB5</accession>
<dbReference type="InterPro" id="IPR036514">
    <property type="entry name" value="SGNH_hydro_sf"/>
</dbReference>
<name>A0A3N6XZB5_9ACTN</name>
<dbReference type="InterPro" id="IPR013830">
    <property type="entry name" value="SGNH_hydro"/>
</dbReference>
<organism evidence="2 3">
    <name type="scientific">Aeromicrobium camelliae</name>
    <dbReference type="NCBI Taxonomy" id="1538144"/>
    <lineage>
        <taxon>Bacteria</taxon>
        <taxon>Bacillati</taxon>
        <taxon>Actinomycetota</taxon>
        <taxon>Actinomycetes</taxon>
        <taxon>Propionibacteriales</taxon>
        <taxon>Nocardioidaceae</taxon>
        <taxon>Aeromicrobium</taxon>
    </lineage>
</organism>
<feature type="domain" description="SGNH hydrolase-type esterase" evidence="1">
    <location>
        <begin position="64"/>
        <end position="240"/>
    </location>
</feature>
<dbReference type="Proteomes" id="UP000275225">
    <property type="component" value="Unassembled WGS sequence"/>
</dbReference>
<protein>
    <submittedName>
        <fullName evidence="2">SGNH/GDSL hydrolase family protein</fullName>
    </submittedName>
</protein>
<dbReference type="AlphaFoldDB" id="A0A3N6XZB5"/>
<dbReference type="PANTHER" id="PTHR30383:SF5">
    <property type="entry name" value="SGNH HYDROLASE-TYPE ESTERASE DOMAIN-CONTAINING PROTEIN"/>
    <property type="match status" value="1"/>
</dbReference>
<dbReference type="InterPro" id="IPR051532">
    <property type="entry name" value="Ester_Hydrolysis_Enzymes"/>
</dbReference>
<dbReference type="GO" id="GO:0004622">
    <property type="term" value="F:phosphatidylcholine lysophospholipase activity"/>
    <property type="evidence" value="ECO:0007669"/>
    <property type="project" value="TreeGrafter"/>
</dbReference>
<reference evidence="2 3" key="1">
    <citation type="submission" date="2018-11" db="EMBL/GenBank/DDBJ databases">
        <authorList>
            <person name="Li F."/>
        </authorList>
    </citation>
    <scope>NUCLEOTIDE SEQUENCE [LARGE SCALE GENOMIC DNA]</scope>
    <source>
        <strain evidence="2 3">YS17T</strain>
    </source>
</reference>
<dbReference type="OrthoDB" id="9804395at2"/>
<dbReference type="SUPFAM" id="SSF52266">
    <property type="entry name" value="SGNH hydrolase"/>
    <property type="match status" value="1"/>
</dbReference>
<comment type="caution">
    <text evidence="2">The sequence shown here is derived from an EMBL/GenBank/DDBJ whole genome shotgun (WGS) entry which is preliminary data.</text>
</comment>
<evidence type="ECO:0000259" key="1">
    <source>
        <dbReference type="Pfam" id="PF13472"/>
    </source>
</evidence>
<sequence>MPLLPKTTAKAAAGAVAAISGAYGLLMGEVLLARRRIGTTDEVPPLADGVYGVDFPGTPVKVLVMGDSTAVGYGMKRADQTPPALIGLGLSHLFDAPVDVRSVAKVGARSSHLAGQLEAAADHQPDLAIILVGANDVTHQVSPGRATRFLSETIARLRAEGAEVVVGTCPDLGTVKQLPQPLRWVAQLLSRQMARAQTVASVKAGARVVSLADLLGPLFVSKGDALFGEDRFHPSAMGYATMASFLNAAAAAAWRERAHQGYAGTPRDYMTVTDAAVEASEHGGTQVVPDGRWASVLRRRR</sequence>
<evidence type="ECO:0000313" key="3">
    <source>
        <dbReference type="Proteomes" id="UP000275225"/>
    </source>
</evidence>
<dbReference type="EMBL" id="RQJX01000015">
    <property type="protein sequence ID" value="RQN03064.1"/>
    <property type="molecule type" value="Genomic_DNA"/>
</dbReference>
<dbReference type="Gene3D" id="3.40.50.1110">
    <property type="entry name" value="SGNH hydrolase"/>
    <property type="match status" value="1"/>
</dbReference>
<dbReference type="RefSeq" id="WP_124237327.1">
    <property type="nucleotide sequence ID" value="NZ_JBHUFI010000013.1"/>
</dbReference>